<comment type="caution">
    <text evidence="2">The sequence shown here is derived from an EMBL/GenBank/DDBJ whole genome shotgun (WGS) entry which is preliminary data.</text>
</comment>
<feature type="chain" id="PRO_5042984068" evidence="1">
    <location>
        <begin position="22"/>
        <end position="142"/>
    </location>
</feature>
<gene>
    <name evidence="2" type="ORF">PMAYCL1PPCAC_19312</name>
</gene>
<organism evidence="2 3">
    <name type="scientific">Pristionchus mayeri</name>
    <dbReference type="NCBI Taxonomy" id="1317129"/>
    <lineage>
        <taxon>Eukaryota</taxon>
        <taxon>Metazoa</taxon>
        <taxon>Ecdysozoa</taxon>
        <taxon>Nematoda</taxon>
        <taxon>Chromadorea</taxon>
        <taxon>Rhabditida</taxon>
        <taxon>Rhabditina</taxon>
        <taxon>Diplogasteromorpha</taxon>
        <taxon>Diplogasteroidea</taxon>
        <taxon>Neodiplogasteridae</taxon>
        <taxon>Pristionchus</taxon>
    </lineage>
</organism>
<keyword evidence="1" id="KW-0732">Signal</keyword>
<feature type="non-terminal residue" evidence="2">
    <location>
        <position position="1"/>
    </location>
</feature>
<dbReference type="Proteomes" id="UP001328107">
    <property type="component" value="Unassembled WGS sequence"/>
</dbReference>
<sequence>RLSSMILRIFLSLSLLLLSFADRCQYRDEFHCKTDYATQSDLQECKDKGLHIGCLYDYHFHQIAGNSYNARLDYKGIRTHVFNETDDRCLKRNYDGVQVFCSKYDCEVDVFTAARQCGISESLLICGGNAWKQIDNKRYCRV</sequence>
<dbReference type="AlphaFoldDB" id="A0AAN5CRP0"/>
<evidence type="ECO:0000256" key="1">
    <source>
        <dbReference type="SAM" id="SignalP"/>
    </source>
</evidence>
<feature type="signal peptide" evidence="1">
    <location>
        <begin position="1"/>
        <end position="21"/>
    </location>
</feature>
<dbReference type="EMBL" id="BTRK01000004">
    <property type="protein sequence ID" value="GMR49117.1"/>
    <property type="molecule type" value="Genomic_DNA"/>
</dbReference>
<name>A0AAN5CRP0_9BILA</name>
<feature type="non-terminal residue" evidence="2">
    <location>
        <position position="142"/>
    </location>
</feature>
<reference evidence="3" key="1">
    <citation type="submission" date="2022-10" db="EMBL/GenBank/DDBJ databases">
        <title>Genome assembly of Pristionchus species.</title>
        <authorList>
            <person name="Yoshida K."/>
            <person name="Sommer R.J."/>
        </authorList>
    </citation>
    <scope>NUCLEOTIDE SEQUENCE [LARGE SCALE GENOMIC DNA]</scope>
    <source>
        <strain evidence="3">RS5460</strain>
    </source>
</reference>
<evidence type="ECO:0000313" key="2">
    <source>
        <dbReference type="EMBL" id="GMR49117.1"/>
    </source>
</evidence>
<keyword evidence="3" id="KW-1185">Reference proteome</keyword>
<proteinExistence type="predicted"/>
<evidence type="ECO:0000313" key="3">
    <source>
        <dbReference type="Proteomes" id="UP001328107"/>
    </source>
</evidence>
<protein>
    <submittedName>
        <fullName evidence="2">Uncharacterized protein</fullName>
    </submittedName>
</protein>
<accession>A0AAN5CRP0</accession>